<sequence>MKSISKILLAYILIYKLENISTFDDSEYVEPSTPFYTKKLATLNLYDRRTTAQIQYTNDMESNEHIFVPKEGFEIWEVVFVGPQLSEFNEKNRWRSENSSTTAVKVVEKATEAKDVHVEIYLKNGNTISFFTYTVKEQKQGRDYMIKTTTTHQKNKTNNGYKIVTTSKCIVGVDVQFQKTFWTFTLTCAMACMFIVTYVLFMNKKRIKKPKHKNKESNKEK</sequence>
<keyword evidence="1" id="KW-1133">Transmembrane helix</keyword>
<accession>J4C393</accession>
<organism evidence="2 3">
    <name type="scientific">Theileria orientalis strain Shintoku</name>
    <dbReference type="NCBI Taxonomy" id="869250"/>
    <lineage>
        <taxon>Eukaryota</taxon>
        <taxon>Sar</taxon>
        <taxon>Alveolata</taxon>
        <taxon>Apicomplexa</taxon>
        <taxon>Aconoidasida</taxon>
        <taxon>Piroplasmida</taxon>
        <taxon>Theileriidae</taxon>
        <taxon>Theileria</taxon>
    </lineage>
</organism>
<name>J4C393_THEOR</name>
<evidence type="ECO:0000256" key="1">
    <source>
        <dbReference type="SAM" id="Phobius"/>
    </source>
</evidence>
<evidence type="ECO:0000313" key="3">
    <source>
        <dbReference type="Proteomes" id="UP000003786"/>
    </source>
</evidence>
<dbReference type="EMBL" id="AP011947">
    <property type="protein sequence ID" value="BAM40041.1"/>
    <property type="molecule type" value="Genomic_DNA"/>
</dbReference>
<proteinExistence type="predicted"/>
<dbReference type="KEGG" id="tot:TOT_020000308"/>
<dbReference type="AlphaFoldDB" id="J4C393"/>
<dbReference type="GeneID" id="20714470"/>
<feature type="transmembrane region" description="Helical" evidence="1">
    <location>
        <begin position="181"/>
        <end position="201"/>
    </location>
</feature>
<keyword evidence="3" id="KW-1185">Reference proteome</keyword>
<dbReference type="Proteomes" id="UP000003786">
    <property type="component" value="Chromosome 2"/>
</dbReference>
<dbReference type="RefSeq" id="XP_009690342.1">
    <property type="nucleotide sequence ID" value="XM_009692047.1"/>
</dbReference>
<keyword evidence="1" id="KW-0472">Membrane</keyword>
<dbReference type="OrthoDB" id="10433868at2759"/>
<evidence type="ECO:0000313" key="2">
    <source>
        <dbReference type="EMBL" id="BAM40041.1"/>
    </source>
</evidence>
<protein>
    <submittedName>
        <fullName evidence="2">Uncharacterized protein</fullName>
    </submittedName>
</protein>
<reference evidence="2 3" key="1">
    <citation type="journal article" date="2012" name="MBio">
        <title>Comparative genome analysis of three eukaryotic parasites with differing abilities to transform leukocytes reveals key mediators of Theileria-induced leukocyte transformation.</title>
        <authorList>
            <person name="Hayashida K."/>
            <person name="Hara Y."/>
            <person name="Abe T."/>
            <person name="Yamasaki C."/>
            <person name="Toyoda A."/>
            <person name="Kosuge T."/>
            <person name="Suzuki Y."/>
            <person name="Sato Y."/>
            <person name="Kawashima S."/>
            <person name="Katayama T."/>
            <person name="Wakaguri H."/>
            <person name="Inoue N."/>
            <person name="Homma K."/>
            <person name="Tada-Umezaki M."/>
            <person name="Yagi Y."/>
            <person name="Fujii Y."/>
            <person name="Habara T."/>
            <person name="Kanehisa M."/>
            <person name="Watanabe H."/>
            <person name="Ito K."/>
            <person name="Gojobori T."/>
            <person name="Sugawara H."/>
            <person name="Imanishi T."/>
            <person name="Weir W."/>
            <person name="Gardner M."/>
            <person name="Pain A."/>
            <person name="Shiels B."/>
            <person name="Hattori M."/>
            <person name="Nene V."/>
            <person name="Sugimoto C."/>
        </authorList>
    </citation>
    <scope>NUCLEOTIDE SEQUENCE [LARGE SCALE GENOMIC DNA]</scope>
    <source>
        <strain evidence="2 3">Shintoku</strain>
    </source>
</reference>
<dbReference type="VEuPathDB" id="PiroplasmaDB:TOT_020000308"/>
<gene>
    <name evidence="2" type="ORF">TOT_020000308</name>
</gene>
<keyword evidence="1" id="KW-0812">Transmembrane</keyword>